<feature type="compositionally biased region" description="Low complexity" evidence="1">
    <location>
        <begin position="128"/>
        <end position="144"/>
    </location>
</feature>
<dbReference type="AlphaFoldDB" id="A0A6A5W0W1"/>
<feature type="compositionally biased region" description="Low complexity" evidence="1">
    <location>
        <begin position="101"/>
        <end position="116"/>
    </location>
</feature>
<sequence>MSPSLLPRMEHELPDLPELPASLKALLFILMAFGFGITILVYLVNLCSHTSAKEQKPHHPRPKPCRRNHGKPQSWKNILPRWIPGSRRHNSNRKPIDKPSKYASVPSASPSSSSTSGMERAPLRHISPHSFPSTTPPDTDSPYNPYIPPPPPHHERRTSSQWAAEREAFLNPSKSRTSSPASTTTRADFEDIEALERPLVPPPYSNERVLLPQKVQQAWKRFGKR</sequence>
<name>A0A6A5W0W1_9PLEO</name>
<keyword evidence="2" id="KW-0472">Membrane</keyword>
<evidence type="ECO:0000313" key="3">
    <source>
        <dbReference type="EMBL" id="KAF1994827.1"/>
    </source>
</evidence>
<evidence type="ECO:0000256" key="2">
    <source>
        <dbReference type="SAM" id="Phobius"/>
    </source>
</evidence>
<evidence type="ECO:0000256" key="1">
    <source>
        <dbReference type="SAM" id="MobiDB-lite"/>
    </source>
</evidence>
<feature type="compositionally biased region" description="Basic residues" evidence="1">
    <location>
        <begin position="58"/>
        <end position="70"/>
    </location>
</feature>
<feature type="region of interest" description="Disordered" evidence="1">
    <location>
        <begin position="52"/>
        <end position="194"/>
    </location>
</feature>
<reference evidence="3" key="1">
    <citation type="journal article" date="2020" name="Stud. Mycol.">
        <title>101 Dothideomycetes genomes: a test case for predicting lifestyles and emergence of pathogens.</title>
        <authorList>
            <person name="Haridas S."/>
            <person name="Albert R."/>
            <person name="Binder M."/>
            <person name="Bloem J."/>
            <person name="Labutti K."/>
            <person name="Salamov A."/>
            <person name="Andreopoulos B."/>
            <person name="Baker S."/>
            <person name="Barry K."/>
            <person name="Bills G."/>
            <person name="Bluhm B."/>
            <person name="Cannon C."/>
            <person name="Castanera R."/>
            <person name="Culley D."/>
            <person name="Daum C."/>
            <person name="Ezra D."/>
            <person name="Gonzalez J."/>
            <person name="Henrissat B."/>
            <person name="Kuo A."/>
            <person name="Liang C."/>
            <person name="Lipzen A."/>
            <person name="Lutzoni F."/>
            <person name="Magnuson J."/>
            <person name="Mondo S."/>
            <person name="Nolan M."/>
            <person name="Ohm R."/>
            <person name="Pangilinan J."/>
            <person name="Park H.-J."/>
            <person name="Ramirez L."/>
            <person name="Alfaro M."/>
            <person name="Sun H."/>
            <person name="Tritt A."/>
            <person name="Yoshinaga Y."/>
            <person name="Zwiers L.-H."/>
            <person name="Turgeon B."/>
            <person name="Goodwin S."/>
            <person name="Spatafora J."/>
            <person name="Crous P."/>
            <person name="Grigoriev I."/>
        </authorList>
    </citation>
    <scope>NUCLEOTIDE SEQUENCE</scope>
    <source>
        <strain evidence="3">CBS 123094</strain>
    </source>
</reference>
<dbReference type="Proteomes" id="UP000799779">
    <property type="component" value="Unassembled WGS sequence"/>
</dbReference>
<organism evidence="3 4">
    <name type="scientific">Amniculicola lignicola CBS 123094</name>
    <dbReference type="NCBI Taxonomy" id="1392246"/>
    <lineage>
        <taxon>Eukaryota</taxon>
        <taxon>Fungi</taxon>
        <taxon>Dikarya</taxon>
        <taxon>Ascomycota</taxon>
        <taxon>Pezizomycotina</taxon>
        <taxon>Dothideomycetes</taxon>
        <taxon>Pleosporomycetidae</taxon>
        <taxon>Pleosporales</taxon>
        <taxon>Amniculicolaceae</taxon>
        <taxon>Amniculicola</taxon>
    </lineage>
</organism>
<protein>
    <submittedName>
        <fullName evidence="3">Uncharacterized protein</fullName>
    </submittedName>
</protein>
<feature type="transmembrane region" description="Helical" evidence="2">
    <location>
        <begin position="25"/>
        <end position="46"/>
    </location>
</feature>
<keyword evidence="2" id="KW-0812">Transmembrane</keyword>
<keyword evidence="4" id="KW-1185">Reference proteome</keyword>
<evidence type="ECO:0000313" key="4">
    <source>
        <dbReference type="Proteomes" id="UP000799779"/>
    </source>
</evidence>
<gene>
    <name evidence="3" type="ORF">P154DRAFT_526745</name>
</gene>
<accession>A0A6A5W0W1</accession>
<keyword evidence="2" id="KW-1133">Transmembrane helix</keyword>
<proteinExistence type="predicted"/>
<dbReference type="EMBL" id="ML977650">
    <property type="protein sequence ID" value="KAF1994827.1"/>
    <property type="molecule type" value="Genomic_DNA"/>
</dbReference>
<feature type="compositionally biased region" description="Low complexity" evidence="1">
    <location>
        <begin position="172"/>
        <end position="186"/>
    </location>
</feature>